<evidence type="ECO:0000256" key="1">
    <source>
        <dbReference type="SAM" id="Coils"/>
    </source>
</evidence>
<comment type="caution">
    <text evidence="2">The sequence shown here is derived from an EMBL/GenBank/DDBJ whole genome shotgun (WGS) entry which is preliminary data.</text>
</comment>
<keyword evidence="1" id="KW-0175">Coiled coil</keyword>
<proteinExistence type="predicted"/>
<sequence>MQHRPQSSIIKLNLRLLMFDLENQYLVQCSLQSQTKLQVLQLKRFVDGETLYIQNLLYNKKSIYCVSRIFNQEPCLKNQRIIFNIQRKLIDLNYILIYQDQLLQIKKEVQCQQQPQQISELTEGLKIRCKSVKLTQLVELQQEIKKQQNEIMCLKQIEQVAIKVKDQDLFNDPETGKRIKNYILTIQCSRVPS</sequence>
<name>A0A8S1X9R7_9CILI</name>
<evidence type="ECO:0000313" key="3">
    <source>
        <dbReference type="Proteomes" id="UP000689195"/>
    </source>
</evidence>
<accession>A0A8S1X9R7</accession>
<dbReference type="EMBL" id="CAJJDO010000116">
    <property type="protein sequence ID" value="CAD8197671.1"/>
    <property type="molecule type" value="Genomic_DNA"/>
</dbReference>
<dbReference type="AlphaFoldDB" id="A0A8S1X9R7"/>
<feature type="coiled-coil region" evidence="1">
    <location>
        <begin position="130"/>
        <end position="157"/>
    </location>
</feature>
<evidence type="ECO:0000313" key="2">
    <source>
        <dbReference type="EMBL" id="CAD8197671.1"/>
    </source>
</evidence>
<organism evidence="2 3">
    <name type="scientific">Paramecium pentaurelia</name>
    <dbReference type="NCBI Taxonomy" id="43138"/>
    <lineage>
        <taxon>Eukaryota</taxon>
        <taxon>Sar</taxon>
        <taxon>Alveolata</taxon>
        <taxon>Ciliophora</taxon>
        <taxon>Intramacronucleata</taxon>
        <taxon>Oligohymenophorea</taxon>
        <taxon>Peniculida</taxon>
        <taxon>Parameciidae</taxon>
        <taxon>Paramecium</taxon>
    </lineage>
</organism>
<reference evidence="2" key="1">
    <citation type="submission" date="2021-01" db="EMBL/GenBank/DDBJ databases">
        <authorList>
            <consortium name="Genoscope - CEA"/>
            <person name="William W."/>
        </authorList>
    </citation>
    <scope>NUCLEOTIDE SEQUENCE</scope>
</reference>
<protein>
    <submittedName>
        <fullName evidence="2">Uncharacterized protein</fullName>
    </submittedName>
</protein>
<keyword evidence="3" id="KW-1185">Reference proteome</keyword>
<dbReference type="Proteomes" id="UP000689195">
    <property type="component" value="Unassembled WGS sequence"/>
</dbReference>
<gene>
    <name evidence="2" type="ORF">PPENT_87.1.T1160054</name>
</gene>